<dbReference type="EMBL" id="AZSI01000004">
    <property type="protein sequence ID" value="KEY63629.1"/>
    <property type="molecule type" value="Genomic_DNA"/>
</dbReference>
<reference evidence="1 2" key="1">
    <citation type="submission" date="2014-06" db="EMBL/GenBank/DDBJ databases">
        <title>Draft genome sequence of the putrescine producing strain Lactococcus lactis subsp cremoris GE214.</title>
        <authorList>
            <person name="Ladero V."/>
            <person name="Linares D.M."/>
            <person name="del Rio B."/>
            <person name="Mayo B."/>
            <person name="Martin M.C."/>
            <person name="Fernandez M."/>
            <person name="Alvarez M.A."/>
        </authorList>
    </citation>
    <scope>NUCLEOTIDE SEQUENCE [LARGE SCALE GENOMIC DNA]</scope>
    <source>
        <strain evidence="1 2">GE214</strain>
    </source>
</reference>
<evidence type="ECO:0000313" key="2">
    <source>
        <dbReference type="Proteomes" id="UP000028401"/>
    </source>
</evidence>
<evidence type="ECO:0000313" key="1">
    <source>
        <dbReference type="EMBL" id="KEY63629.1"/>
    </source>
</evidence>
<protein>
    <submittedName>
        <fullName evidence="1">Uncharacterized protein</fullName>
    </submittedName>
</protein>
<dbReference type="Proteomes" id="UP000028401">
    <property type="component" value="Unassembled WGS sequence"/>
</dbReference>
<dbReference type="PATRIC" id="fig|1415168.3.peg.212"/>
<organism evidence="1 2">
    <name type="scientific">Lactococcus cremoris subsp. cremoris GE214</name>
    <dbReference type="NCBI Taxonomy" id="1415168"/>
    <lineage>
        <taxon>Bacteria</taxon>
        <taxon>Bacillati</taxon>
        <taxon>Bacillota</taxon>
        <taxon>Bacilli</taxon>
        <taxon>Lactobacillales</taxon>
        <taxon>Streptococcaceae</taxon>
        <taxon>Lactococcus</taxon>
        <taxon>Lactococcus cremoris subsp. cremoris</taxon>
    </lineage>
</organism>
<accession>A0A084AEA0</accession>
<comment type="caution">
    <text evidence="1">The sequence shown here is derived from an EMBL/GenBank/DDBJ whole genome shotgun (WGS) entry which is preliminary data.</text>
</comment>
<dbReference type="AlphaFoldDB" id="A0A084AEA0"/>
<name>A0A084AEA0_LACLC</name>
<sequence length="197" mass="23413">MNMWNIEVFLTEKIVFIVGVGPAFQNIENIKRRSNKKLKSGREKAYVWKGISKMTLNKNIVLRFTPTVHRLIKKEIFRYFVWLDKNYEFPEKIVIYISGGKFVFGEIAWKEKMLTNFSVFPEKGDGSILKMACGDYIELLKEYDFQDMLGIMLFSLSENIQNYYQWVDDLEFDEEKAKESAQEMLDEYWGYRKKAKA</sequence>
<proteinExistence type="predicted"/>
<gene>
    <name evidence="1" type="ORF">U725_00202</name>
</gene>